<dbReference type="EMBL" id="JANBPW010002084">
    <property type="protein sequence ID" value="KAJ1942030.1"/>
    <property type="molecule type" value="Genomic_DNA"/>
</dbReference>
<accession>A0ACC1J8P1</accession>
<reference evidence="1" key="1">
    <citation type="submission" date="2022-07" db="EMBL/GenBank/DDBJ databases">
        <title>Phylogenomic reconstructions and comparative analyses of Kickxellomycotina fungi.</title>
        <authorList>
            <person name="Reynolds N.K."/>
            <person name="Stajich J.E."/>
            <person name="Barry K."/>
            <person name="Grigoriev I.V."/>
            <person name="Crous P."/>
            <person name="Smith M.E."/>
        </authorList>
    </citation>
    <scope>NUCLEOTIDE SEQUENCE</scope>
    <source>
        <strain evidence="1">NRRL 5244</strain>
    </source>
</reference>
<organism evidence="1 2">
    <name type="scientific">Linderina macrospora</name>
    <dbReference type="NCBI Taxonomy" id="4868"/>
    <lineage>
        <taxon>Eukaryota</taxon>
        <taxon>Fungi</taxon>
        <taxon>Fungi incertae sedis</taxon>
        <taxon>Zoopagomycota</taxon>
        <taxon>Kickxellomycotina</taxon>
        <taxon>Kickxellomycetes</taxon>
        <taxon>Kickxellales</taxon>
        <taxon>Kickxellaceae</taxon>
        <taxon>Linderina</taxon>
    </lineage>
</organism>
<keyword evidence="2" id="KW-1185">Reference proteome</keyword>
<sequence length="324" mass="35716">MREILTLQFGQCGNQVGAAFWEKIIQEHGISDDGLYTGNNPQQIERANVYFTEALNSRYVPRVIACDLEPGVLDSIRQSKYGGLFRPDSMINAASGAGNNWAKGFYTEGAELLDQVLDTIRQDVERCDLLSGFQLCHSIAGGTGSGMGSLMLQKVREEYPDRMMSTFTVIPAADTSDAVVEPYNSVLSIHHLIENSDMTFCLDNQALGNICLNVMKKSLPTLGDLNGLVANVMSGVTTSLRFPGQLNADLRKLAVNMVPFPRLHFLMSGFAPLTSNQVKSYRHVTVPDLCQQIYSTNNMMVDVDPRHGRYLTCAAMFRGKVSVK</sequence>
<comment type="caution">
    <text evidence="1">The sequence shown here is derived from an EMBL/GenBank/DDBJ whole genome shotgun (WGS) entry which is preliminary data.</text>
</comment>
<evidence type="ECO:0000313" key="2">
    <source>
        <dbReference type="Proteomes" id="UP001150603"/>
    </source>
</evidence>
<dbReference type="Proteomes" id="UP001150603">
    <property type="component" value="Unassembled WGS sequence"/>
</dbReference>
<evidence type="ECO:0000313" key="1">
    <source>
        <dbReference type="EMBL" id="KAJ1942030.1"/>
    </source>
</evidence>
<name>A0ACC1J8P1_9FUNG</name>
<protein>
    <submittedName>
        <fullName evidence="1">Tubulin beta chain (Beta tubulin)</fullName>
    </submittedName>
</protein>
<proteinExistence type="predicted"/>
<feature type="non-terminal residue" evidence="1">
    <location>
        <position position="324"/>
    </location>
</feature>
<gene>
    <name evidence="1" type="primary">TUB2_1</name>
    <name evidence="1" type="ORF">FBU59_003321</name>
</gene>